<dbReference type="SMART" id="SM00255">
    <property type="entry name" value="TIR"/>
    <property type="match status" value="1"/>
</dbReference>
<sequence length="311" mass="36219">MVKLKDIFICHASEDKESVVKPLLETLDKESISYWYDEAEIKWGESIPNKINEGLRISRYVIVVLSNVFLSKNWPQKELTSALNIESSAGEVKVLPLIVGNKEVRDKILLQYPILNDKRYIIWEKDVKKIVEELKRCLGRSNKKIEHKNLDNSESNLDIPIPKIPKEFSQLDKDRFIKNTFSIVKQYFRNALNKLKIRYQEIEFDIDDIDKFKFICAVYKSGGLLNKCKIWVGSPISDIGISYSEGDFSYGNDGSYNDWLTVNDDGFNLGLKPFGFSSMYIKEFQEDKILTSEEAAKYLWIRFTNNLYCKR</sequence>
<protein>
    <submittedName>
        <fullName evidence="2">GUN4-like family protein</fullName>
    </submittedName>
</protein>
<name>A0A124G059_UNCT6</name>
<evidence type="ECO:0000259" key="1">
    <source>
        <dbReference type="PROSITE" id="PS50104"/>
    </source>
</evidence>
<dbReference type="AlphaFoldDB" id="A0A124G059"/>
<dbReference type="Gene3D" id="3.40.50.10140">
    <property type="entry name" value="Toll/interleukin-1 receptor homology (TIR) domain"/>
    <property type="match status" value="1"/>
</dbReference>
<feature type="domain" description="TIR" evidence="1">
    <location>
        <begin position="3"/>
        <end position="138"/>
    </location>
</feature>
<dbReference type="GO" id="GO:0007165">
    <property type="term" value="P:signal transduction"/>
    <property type="evidence" value="ECO:0007669"/>
    <property type="project" value="InterPro"/>
</dbReference>
<dbReference type="Proteomes" id="UP000053467">
    <property type="component" value="Unassembled WGS sequence"/>
</dbReference>
<proteinExistence type="predicted"/>
<reference evidence="3" key="1">
    <citation type="journal article" date="2015" name="MBio">
        <title>Genome-Resolved Metagenomic Analysis Reveals Roles for Candidate Phyla and Other Microbial Community Members in Biogeochemical Transformations in Oil Reservoirs.</title>
        <authorList>
            <person name="Hu P."/>
            <person name="Tom L."/>
            <person name="Singh A."/>
            <person name="Thomas B.C."/>
            <person name="Baker B.J."/>
            <person name="Piceno Y.M."/>
            <person name="Andersen G.L."/>
            <person name="Banfield J.F."/>
        </authorList>
    </citation>
    <scope>NUCLEOTIDE SEQUENCE [LARGE SCALE GENOMIC DNA]</scope>
</reference>
<dbReference type="SUPFAM" id="SSF52200">
    <property type="entry name" value="Toll/Interleukin receptor TIR domain"/>
    <property type="match status" value="1"/>
</dbReference>
<dbReference type="InterPro" id="IPR000157">
    <property type="entry name" value="TIR_dom"/>
</dbReference>
<dbReference type="InterPro" id="IPR035897">
    <property type="entry name" value="Toll_tir_struct_dom_sf"/>
</dbReference>
<accession>A0A124G059</accession>
<dbReference type="PROSITE" id="PS50104">
    <property type="entry name" value="TIR"/>
    <property type="match status" value="1"/>
</dbReference>
<dbReference type="EMBL" id="LGGX01000018">
    <property type="protein sequence ID" value="KUK86470.1"/>
    <property type="molecule type" value="Genomic_DNA"/>
</dbReference>
<evidence type="ECO:0000313" key="2">
    <source>
        <dbReference type="EMBL" id="KUK86470.1"/>
    </source>
</evidence>
<evidence type="ECO:0000313" key="3">
    <source>
        <dbReference type="Proteomes" id="UP000053467"/>
    </source>
</evidence>
<gene>
    <name evidence="2" type="ORF">XE03_1486</name>
</gene>
<organism evidence="2 3">
    <name type="scientific">candidate division TA06 bacterium 34_109</name>
    <dbReference type="NCBI Taxonomy" id="1635277"/>
    <lineage>
        <taxon>Bacteria</taxon>
        <taxon>Bacteria division TA06</taxon>
    </lineage>
</organism>
<comment type="caution">
    <text evidence="2">The sequence shown here is derived from an EMBL/GenBank/DDBJ whole genome shotgun (WGS) entry which is preliminary data.</text>
</comment>
<dbReference type="Pfam" id="PF13676">
    <property type="entry name" value="TIR_2"/>
    <property type="match status" value="1"/>
</dbReference>